<keyword evidence="3" id="KW-1185">Reference proteome</keyword>
<dbReference type="EMBL" id="JAEKNR010000129">
    <property type="protein sequence ID" value="MBJ7598818.1"/>
    <property type="molecule type" value="Genomic_DNA"/>
</dbReference>
<comment type="caution">
    <text evidence="2">The sequence shown here is derived from an EMBL/GenBank/DDBJ whole genome shotgun (WGS) entry which is preliminary data.</text>
</comment>
<evidence type="ECO:0000313" key="3">
    <source>
        <dbReference type="Proteomes" id="UP000612893"/>
    </source>
</evidence>
<feature type="compositionally biased region" description="Basic and acidic residues" evidence="1">
    <location>
        <begin position="51"/>
        <end position="63"/>
    </location>
</feature>
<dbReference type="AlphaFoldDB" id="A0A934N9A6"/>
<organism evidence="2 3">
    <name type="scientific">Candidatus Nephthysia bennettiae</name>
    <dbReference type="NCBI Taxonomy" id="3127016"/>
    <lineage>
        <taxon>Bacteria</taxon>
        <taxon>Bacillati</taxon>
        <taxon>Candidatus Dormiibacterota</taxon>
        <taxon>Candidatus Dormibacteria</taxon>
        <taxon>Candidatus Dormibacterales</taxon>
        <taxon>Candidatus Dormibacteraceae</taxon>
        <taxon>Candidatus Nephthysia</taxon>
    </lineage>
</organism>
<sequence length="116" mass="13135">MSRYTFGAGWQDQDPWPSGAHWEVGWDDERVSFWARLFEDFDPSEESELLPSDREPISSHGERPGELLELDQLTTLMEEELPGDVAAKLVADRDRYLASLSKAEARELVERLAAAG</sequence>
<name>A0A934N9A6_9BACT</name>
<protein>
    <submittedName>
        <fullName evidence="2">Uncharacterized protein</fullName>
    </submittedName>
</protein>
<feature type="region of interest" description="Disordered" evidence="1">
    <location>
        <begin position="43"/>
        <end position="63"/>
    </location>
</feature>
<gene>
    <name evidence="2" type="ORF">JF922_12145</name>
</gene>
<reference evidence="2" key="1">
    <citation type="submission" date="2020-10" db="EMBL/GenBank/DDBJ databases">
        <title>Ca. Dormibacterota MAGs.</title>
        <authorList>
            <person name="Montgomery K."/>
        </authorList>
    </citation>
    <scope>NUCLEOTIDE SEQUENCE [LARGE SCALE GENOMIC DNA]</scope>
    <source>
        <strain evidence="2">SC8812_S17_10</strain>
    </source>
</reference>
<accession>A0A934N9A6</accession>
<dbReference type="Proteomes" id="UP000612893">
    <property type="component" value="Unassembled WGS sequence"/>
</dbReference>
<evidence type="ECO:0000313" key="2">
    <source>
        <dbReference type="EMBL" id="MBJ7598818.1"/>
    </source>
</evidence>
<proteinExistence type="predicted"/>
<dbReference type="RefSeq" id="WP_338202027.1">
    <property type="nucleotide sequence ID" value="NZ_JAEKNR010000129.1"/>
</dbReference>
<evidence type="ECO:0000256" key="1">
    <source>
        <dbReference type="SAM" id="MobiDB-lite"/>
    </source>
</evidence>